<dbReference type="KEGG" id="taer:GT409_09650"/>
<keyword evidence="3" id="KW-1185">Reference proteome</keyword>
<feature type="domain" description="Beta-lactamase-related" evidence="1">
    <location>
        <begin position="34"/>
        <end position="359"/>
    </location>
</feature>
<keyword evidence="2" id="KW-0378">Hydrolase</keyword>
<dbReference type="AlphaFoldDB" id="A0A6P1MF59"/>
<dbReference type="EMBL" id="CP047593">
    <property type="protein sequence ID" value="QHI69705.1"/>
    <property type="molecule type" value="Genomic_DNA"/>
</dbReference>
<dbReference type="PANTHER" id="PTHR43283:SF3">
    <property type="entry name" value="BETA-LACTAMASE FAMILY PROTEIN (AFU_ORTHOLOGUE AFUA_5G07500)"/>
    <property type="match status" value="1"/>
</dbReference>
<protein>
    <submittedName>
        <fullName evidence="2">Serine hydrolase</fullName>
    </submittedName>
</protein>
<dbReference type="SUPFAM" id="SSF56601">
    <property type="entry name" value="beta-lactamase/transpeptidase-like"/>
    <property type="match status" value="1"/>
</dbReference>
<evidence type="ECO:0000313" key="3">
    <source>
        <dbReference type="Proteomes" id="UP000464954"/>
    </source>
</evidence>
<dbReference type="PROSITE" id="PS51257">
    <property type="entry name" value="PROKAR_LIPOPROTEIN"/>
    <property type="match status" value="1"/>
</dbReference>
<dbReference type="Proteomes" id="UP000464954">
    <property type="component" value="Chromosome"/>
</dbReference>
<proteinExistence type="predicted"/>
<name>A0A6P1MF59_9BACT</name>
<evidence type="ECO:0000259" key="1">
    <source>
        <dbReference type="Pfam" id="PF00144"/>
    </source>
</evidence>
<evidence type="ECO:0000313" key="2">
    <source>
        <dbReference type="EMBL" id="QHI69705.1"/>
    </source>
</evidence>
<reference evidence="2 3" key="1">
    <citation type="submission" date="2020-01" db="EMBL/GenBank/DDBJ databases">
        <title>Ponticoccus aerotolerans gen. nov., sp. nov., an anaerobic bacterium and proposal of Ponticoccusceae fam. nov., Ponticoccusles ord. nov. and Ponticoccuse classis nov. in the phylum Kiritimatiellaeota.</title>
        <authorList>
            <person name="Zhou L.Y."/>
            <person name="Du Z.J."/>
        </authorList>
    </citation>
    <scope>NUCLEOTIDE SEQUENCE [LARGE SCALE GENOMIC DNA]</scope>
    <source>
        <strain evidence="2 3">S-5007</strain>
    </source>
</reference>
<gene>
    <name evidence="2" type="ORF">GT409_09650</name>
</gene>
<sequence>MKKLLILIAGAAIFSGCSTVGNGPENSGTTFAKDALAPYVENGQLAGAANVFYKDGLQENACIGYADVAARRPITMDDVYMQCSQTKGFCGVTIAMLVEEGRISLDDPVSKYLPEFKELWVHESTTNGVKTLVKAQNELTVRMAMNHTGGFPFEICAKQGNLKGGGWSGGAPLRQTAAIAAACPLLFEPGTKVQYSNTGIDIGAAIVEVVTGQRWEDFLKERVLDPLGMKSTWFWPTDKQLETQMEMYDCVENAPAKYRLQNDMQQRPYNDDHVFPSAGAGLWTTANDQLRFYKMLMNLGMAENGVRILKEETVKELLAKSTRPKGLGGYSLGLSAPEEDTDDAWFGHGGAWGTNCMVNWHRKELKLWAVQLCGKPRPWDKARSEAEDKFFRYAIDNSGADAYTGRVK</sequence>
<dbReference type="GO" id="GO:0016787">
    <property type="term" value="F:hydrolase activity"/>
    <property type="evidence" value="ECO:0007669"/>
    <property type="project" value="UniProtKB-KW"/>
</dbReference>
<accession>A0A6P1MF59</accession>
<dbReference type="InterPro" id="IPR050789">
    <property type="entry name" value="Diverse_Enzym_Activities"/>
</dbReference>
<dbReference type="PANTHER" id="PTHR43283">
    <property type="entry name" value="BETA-LACTAMASE-RELATED"/>
    <property type="match status" value="1"/>
</dbReference>
<dbReference type="Pfam" id="PF00144">
    <property type="entry name" value="Beta-lactamase"/>
    <property type="match status" value="1"/>
</dbReference>
<dbReference type="InterPro" id="IPR012338">
    <property type="entry name" value="Beta-lactam/transpept-like"/>
</dbReference>
<dbReference type="Gene3D" id="3.40.710.10">
    <property type="entry name" value="DD-peptidase/beta-lactamase superfamily"/>
    <property type="match status" value="1"/>
</dbReference>
<dbReference type="RefSeq" id="WP_160628887.1">
    <property type="nucleotide sequence ID" value="NZ_CP047593.1"/>
</dbReference>
<dbReference type="InterPro" id="IPR001466">
    <property type="entry name" value="Beta-lactam-related"/>
</dbReference>
<organism evidence="2 3">
    <name type="scientific">Tichowtungia aerotolerans</name>
    <dbReference type="NCBI Taxonomy" id="2697043"/>
    <lineage>
        <taxon>Bacteria</taxon>
        <taxon>Pseudomonadati</taxon>
        <taxon>Kiritimatiellota</taxon>
        <taxon>Tichowtungiia</taxon>
        <taxon>Tichowtungiales</taxon>
        <taxon>Tichowtungiaceae</taxon>
        <taxon>Tichowtungia</taxon>
    </lineage>
</organism>